<dbReference type="InterPro" id="IPR023393">
    <property type="entry name" value="START-like_dom_sf"/>
</dbReference>
<feature type="domain" description="Activator of Hsp90 ATPase homologue 1/2-like C-terminal" evidence="2">
    <location>
        <begin position="15"/>
        <end position="138"/>
    </location>
</feature>
<sequence>MKTAEYKLQISKFIKAKREKVFEAWINPEIMKKWGCPKELSIGEIQMDFKVGGKFRTSMLGNGDVYIATGIYQEIILNEKLVFTHSWEGPDQGNTLVTVVFKDKGEGTEVFLTHEKLSNESSMEGHKQGWISTLENLELQFS</sequence>
<organism evidence="3 4">
    <name type="scientific">Leptospira saintgironsiae</name>
    <dbReference type="NCBI Taxonomy" id="2023183"/>
    <lineage>
        <taxon>Bacteria</taxon>
        <taxon>Pseudomonadati</taxon>
        <taxon>Spirochaetota</taxon>
        <taxon>Spirochaetia</taxon>
        <taxon>Leptospirales</taxon>
        <taxon>Leptospiraceae</taxon>
        <taxon>Leptospira</taxon>
    </lineage>
</organism>
<evidence type="ECO:0000259" key="2">
    <source>
        <dbReference type="Pfam" id="PF08327"/>
    </source>
</evidence>
<accession>A0A2M9YCG0</accession>
<dbReference type="Proteomes" id="UP000231926">
    <property type="component" value="Unassembled WGS sequence"/>
</dbReference>
<comment type="caution">
    <text evidence="3">The sequence shown here is derived from an EMBL/GenBank/DDBJ whole genome shotgun (WGS) entry which is preliminary data.</text>
</comment>
<keyword evidence="4" id="KW-1185">Reference proteome</keyword>
<protein>
    <recommendedName>
        <fullName evidence="2">Activator of Hsp90 ATPase homologue 1/2-like C-terminal domain-containing protein</fullName>
    </recommendedName>
</protein>
<dbReference type="AlphaFoldDB" id="A0A2M9YCG0"/>
<dbReference type="Gene3D" id="3.30.530.20">
    <property type="match status" value="1"/>
</dbReference>
<dbReference type="CDD" id="cd07814">
    <property type="entry name" value="SRPBCC_CalC_Aha1-like"/>
    <property type="match status" value="1"/>
</dbReference>
<name>A0A2M9YCG0_9LEPT</name>
<reference evidence="3 4" key="1">
    <citation type="submission" date="2017-07" db="EMBL/GenBank/DDBJ databases">
        <title>Leptospira spp. isolated from tropical soils.</title>
        <authorList>
            <person name="Thibeaux R."/>
            <person name="Iraola G."/>
            <person name="Ferres I."/>
            <person name="Bierque E."/>
            <person name="Girault D."/>
            <person name="Soupe-Gilbert M.-E."/>
            <person name="Picardeau M."/>
            <person name="Goarant C."/>
        </authorList>
    </citation>
    <scope>NUCLEOTIDE SEQUENCE [LARGE SCALE GENOMIC DNA]</scope>
    <source>
        <strain evidence="3 4">FH4-C-A2</strain>
    </source>
</reference>
<evidence type="ECO:0000256" key="1">
    <source>
        <dbReference type="ARBA" id="ARBA00006817"/>
    </source>
</evidence>
<evidence type="ECO:0000313" key="3">
    <source>
        <dbReference type="EMBL" id="PJZ49242.1"/>
    </source>
</evidence>
<comment type="similarity">
    <text evidence="1">Belongs to the AHA1 family.</text>
</comment>
<proteinExistence type="inferred from homology"/>
<dbReference type="RefSeq" id="WP_100709816.1">
    <property type="nucleotide sequence ID" value="NZ_NPDR01000003.1"/>
</dbReference>
<evidence type="ECO:0000313" key="4">
    <source>
        <dbReference type="Proteomes" id="UP000231926"/>
    </source>
</evidence>
<dbReference type="SUPFAM" id="SSF55961">
    <property type="entry name" value="Bet v1-like"/>
    <property type="match status" value="1"/>
</dbReference>
<dbReference type="Pfam" id="PF08327">
    <property type="entry name" value="AHSA1"/>
    <property type="match status" value="1"/>
</dbReference>
<dbReference type="EMBL" id="NPDR01000003">
    <property type="protein sequence ID" value="PJZ49242.1"/>
    <property type="molecule type" value="Genomic_DNA"/>
</dbReference>
<dbReference type="InterPro" id="IPR013538">
    <property type="entry name" value="ASHA1/2-like_C"/>
</dbReference>
<dbReference type="OrthoDB" id="190358at2"/>
<gene>
    <name evidence="3" type="ORF">CH362_07845</name>
</gene>